<keyword evidence="3" id="KW-1185">Reference proteome</keyword>
<evidence type="ECO:0000313" key="3">
    <source>
        <dbReference type="Proteomes" id="UP001321498"/>
    </source>
</evidence>
<dbReference type="EMBL" id="AP027731">
    <property type="protein sequence ID" value="BDZ45786.1"/>
    <property type="molecule type" value="Genomic_DNA"/>
</dbReference>
<evidence type="ECO:0000313" key="2">
    <source>
        <dbReference type="EMBL" id="BDZ45786.1"/>
    </source>
</evidence>
<evidence type="ECO:0008006" key="4">
    <source>
        <dbReference type="Google" id="ProtNLM"/>
    </source>
</evidence>
<reference evidence="3" key="1">
    <citation type="journal article" date="2019" name="Int. J. Syst. Evol. Microbiol.">
        <title>The Global Catalogue of Microorganisms (GCM) 10K type strain sequencing project: providing services to taxonomists for standard genome sequencing and annotation.</title>
        <authorList>
            <consortium name="The Broad Institute Genomics Platform"/>
            <consortium name="The Broad Institute Genome Sequencing Center for Infectious Disease"/>
            <person name="Wu L."/>
            <person name="Ma J."/>
        </authorList>
    </citation>
    <scope>NUCLEOTIDE SEQUENCE [LARGE SCALE GENOMIC DNA]</scope>
    <source>
        <strain evidence="3">NBRC 108725</strain>
    </source>
</reference>
<evidence type="ECO:0000256" key="1">
    <source>
        <dbReference type="SAM" id="MobiDB-lite"/>
    </source>
</evidence>
<accession>A0ABM8GC20</accession>
<dbReference type="Proteomes" id="UP001321498">
    <property type="component" value="Chromosome"/>
</dbReference>
<gene>
    <name evidence="2" type="ORF">GCM10025866_16950</name>
</gene>
<protein>
    <recommendedName>
        <fullName evidence="4">DUF222 domain-containing protein</fullName>
    </recommendedName>
</protein>
<sequence length="167" mass="17936">MTDSSAPRGPEDRVSPLDEAHFDGFTVDQLSDYLDLARTPRDEAIESSAAAQNALAALSRLRKVAAKLIEAEAEAAPVRAPSWFKAILDQIGVQAHAGRDIPLHHDDARAHLAISEGAVRALIRTAGDGIDGVLVERSRLEGTWRPPASRSPSRSTCRSTRALTRPG</sequence>
<name>A0ABM8GC20_9MICO</name>
<feature type="region of interest" description="Disordered" evidence="1">
    <location>
        <begin position="143"/>
        <end position="167"/>
    </location>
</feature>
<feature type="compositionally biased region" description="Low complexity" evidence="1">
    <location>
        <begin position="145"/>
        <end position="167"/>
    </location>
</feature>
<proteinExistence type="predicted"/>
<dbReference type="RefSeq" id="WP_286279008.1">
    <property type="nucleotide sequence ID" value="NZ_AP027731.1"/>
</dbReference>
<organism evidence="2 3">
    <name type="scientific">Naasia aerilata</name>
    <dbReference type="NCBI Taxonomy" id="1162966"/>
    <lineage>
        <taxon>Bacteria</taxon>
        <taxon>Bacillati</taxon>
        <taxon>Actinomycetota</taxon>
        <taxon>Actinomycetes</taxon>
        <taxon>Micrococcales</taxon>
        <taxon>Microbacteriaceae</taxon>
        <taxon>Naasia</taxon>
    </lineage>
</organism>